<organism evidence="2 3">
    <name type="scientific">Absidia repens</name>
    <dbReference type="NCBI Taxonomy" id="90262"/>
    <lineage>
        <taxon>Eukaryota</taxon>
        <taxon>Fungi</taxon>
        <taxon>Fungi incertae sedis</taxon>
        <taxon>Mucoromycota</taxon>
        <taxon>Mucoromycotina</taxon>
        <taxon>Mucoromycetes</taxon>
        <taxon>Mucorales</taxon>
        <taxon>Cunninghamellaceae</taxon>
        <taxon>Absidia</taxon>
    </lineage>
</organism>
<dbReference type="PANTHER" id="PTHR14549">
    <property type="entry name" value="TRANSMEMBRANE PROTEIN 223"/>
    <property type="match status" value="1"/>
</dbReference>
<evidence type="ECO:0000313" key="2">
    <source>
        <dbReference type="EMBL" id="ORZ16404.1"/>
    </source>
</evidence>
<keyword evidence="1 2" id="KW-0812">Transmembrane</keyword>
<dbReference type="Proteomes" id="UP000193560">
    <property type="component" value="Unassembled WGS sequence"/>
</dbReference>
<keyword evidence="1" id="KW-0472">Membrane</keyword>
<name>A0A1X2IGW7_9FUNG</name>
<dbReference type="AlphaFoldDB" id="A0A1X2IGW7"/>
<dbReference type="OrthoDB" id="5950063at2759"/>
<keyword evidence="1" id="KW-1133">Transmembrane helix</keyword>
<protein>
    <submittedName>
        <fullName evidence="2">Transmembrane protein 223-domain-containing protein</fullName>
    </submittedName>
</protein>
<keyword evidence="3" id="KW-1185">Reference proteome</keyword>
<dbReference type="Pfam" id="PF06979">
    <property type="entry name" value="TMEM70"/>
    <property type="match status" value="1"/>
</dbReference>
<feature type="transmembrane region" description="Helical" evidence="1">
    <location>
        <begin position="109"/>
        <end position="132"/>
    </location>
</feature>
<sequence length="230" mass="25517">MNALLRFRSITLPRNVGSVLTFRYASTTPMEKRSVQAGAKQLLKTLQGRDVVFYQAPPNVGRTFFFMYLSAGVQLLFWGNLASLAYVTYSQPESAEEDAPMVLAPQGQRVAVAGGLVMVGLGVAAAMCTYPWRYIDKLVLLKGGERVQLITHAKWIKSHQVKTYPIERLYCKQKVATGVGSSGTEPLGTTTSSHIFLRAKGEKMGYMLDRKGKFTDSKIFDGLWYNLSSK</sequence>
<accession>A0A1X2IGW7</accession>
<gene>
    <name evidence="2" type="ORF">BCR42DRAFT_414969</name>
</gene>
<dbReference type="GO" id="GO:0005739">
    <property type="term" value="C:mitochondrion"/>
    <property type="evidence" value="ECO:0007669"/>
    <property type="project" value="TreeGrafter"/>
</dbReference>
<dbReference type="EMBL" id="MCGE01000011">
    <property type="protein sequence ID" value="ORZ16404.1"/>
    <property type="molecule type" value="Genomic_DNA"/>
</dbReference>
<evidence type="ECO:0000313" key="3">
    <source>
        <dbReference type="Proteomes" id="UP000193560"/>
    </source>
</evidence>
<dbReference type="PANTHER" id="PTHR14549:SF2">
    <property type="entry name" value="TRANSMEMBRANE PROTEIN 223"/>
    <property type="match status" value="1"/>
</dbReference>
<dbReference type="InterPro" id="IPR045325">
    <property type="entry name" value="TMEM70/TMEM186/TMEM223"/>
</dbReference>
<comment type="caution">
    <text evidence="2">The sequence shown here is derived from an EMBL/GenBank/DDBJ whole genome shotgun (WGS) entry which is preliminary data.</text>
</comment>
<proteinExistence type="predicted"/>
<dbReference type="InterPro" id="IPR026100">
    <property type="entry name" value="Tmem223"/>
</dbReference>
<reference evidence="2 3" key="1">
    <citation type="submission" date="2016-07" db="EMBL/GenBank/DDBJ databases">
        <title>Pervasive Adenine N6-methylation of Active Genes in Fungi.</title>
        <authorList>
            <consortium name="DOE Joint Genome Institute"/>
            <person name="Mondo S.J."/>
            <person name="Dannebaum R.O."/>
            <person name="Kuo R.C."/>
            <person name="Labutti K."/>
            <person name="Haridas S."/>
            <person name="Kuo A."/>
            <person name="Salamov A."/>
            <person name="Ahrendt S.R."/>
            <person name="Lipzen A."/>
            <person name="Sullivan W."/>
            <person name="Andreopoulos W.B."/>
            <person name="Clum A."/>
            <person name="Lindquist E."/>
            <person name="Daum C."/>
            <person name="Ramamoorthy G.K."/>
            <person name="Gryganskyi A."/>
            <person name="Culley D."/>
            <person name="Magnuson J.K."/>
            <person name="James T.Y."/>
            <person name="O'Malley M.A."/>
            <person name="Stajich J.E."/>
            <person name="Spatafora J.W."/>
            <person name="Visel A."/>
            <person name="Grigoriev I.V."/>
        </authorList>
    </citation>
    <scope>NUCLEOTIDE SEQUENCE [LARGE SCALE GENOMIC DNA]</scope>
    <source>
        <strain evidence="2 3">NRRL 1336</strain>
    </source>
</reference>
<feature type="transmembrane region" description="Helical" evidence="1">
    <location>
        <begin position="65"/>
        <end position="89"/>
    </location>
</feature>
<evidence type="ECO:0000256" key="1">
    <source>
        <dbReference type="SAM" id="Phobius"/>
    </source>
</evidence>